<dbReference type="EMBL" id="CADEPM010000003">
    <property type="protein sequence ID" value="CAB3403063.1"/>
    <property type="molecule type" value="Genomic_DNA"/>
</dbReference>
<dbReference type="AlphaFoldDB" id="A0A8S1EPM0"/>
<reference evidence="1 2" key="1">
    <citation type="submission" date="2020-04" db="EMBL/GenBank/DDBJ databases">
        <authorList>
            <person name="Laetsch R D."/>
            <person name="Stevens L."/>
            <person name="Kumar S."/>
            <person name="Blaxter L. M."/>
        </authorList>
    </citation>
    <scope>NUCLEOTIDE SEQUENCE [LARGE SCALE GENOMIC DNA]</scope>
</reference>
<proteinExistence type="predicted"/>
<evidence type="ECO:0000313" key="1">
    <source>
        <dbReference type="EMBL" id="CAB3403063.1"/>
    </source>
</evidence>
<accession>A0A8S1EPM0</accession>
<gene>
    <name evidence="1" type="ORF">CBOVIS_LOCUS5584</name>
</gene>
<keyword evidence="2" id="KW-1185">Reference proteome</keyword>
<name>A0A8S1EPM0_9PELO</name>
<evidence type="ECO:0000313" key="2">
    <source>
        <dbReference type="Proteomes" id="UP000494206"/>
    </source>
</evidence>
<organism evidence="1 2">
    <name type="scientific">Caenorhabditis bovis</name>
    <dbReference type="NCBI Taxonomy" id="2654633"/>
    <lineage>
        <taxon>Eukaryota</taxon>
        <taxon>Metazoa</taxon>
        <taxon>Ecdysozoa</taxon>
        <taxon>Nematoda</taxon>
        <taxon>Chromadorea</taxon>
        <taxon>Rhabditida</taxon>
        <taxon>Rhabditina</taxon>
        <taxon>Rhabditomorpha</taxon>
        <taxon>Rhabditoidea</taxon>
        <taxon>Rhabditidae</taxon>
        <taxon>Peloderinae</taxon>
        <taxon>Caenorhabditis</taxon>
    </lineage>
</organism>
<dbReference type="Proteomes" id="UP000494206">
    <property type="component" value="Unassembled WGS sequence"/>
</dbReference>
<sequence length="606" mass="71576">MEALLIEEIRKIQISMGSCASHSSKSLSKSELDNYFLSLWNYSQTLTLADAAQLKNFLAKNDFELFDSIYKAYLRCWRAQTKMVEHEFIFIAAIRHLIQFEPGSSHLMAEAFCFLLSRQDPNVTQPVLTLLNSNQLLRCLDFADLDYIKIVKAYIIYFCEDFENQLDVFHEILRKYPMTESRYANIWTIVIREFLSEIHKTSDEMGYRRLYILSFLGEICRKSRNVRGIVDATLPLFLRKIEHLKNPSEYFELFAKIMRPIEWNVWNCLLNSTKSTFNDNSEQFATRLEQLAEILNNAFGLVKFMRNNAMQCEISEEIMKNVNLRRDLFEKSSLNTIETIYSIPFKYSKDPLEERPMREVFNKSLKFSFESIIAFCDSYSESRNSDLQDSLIFMEDKIAKIIRNHPINHACQKMMIKMFHELFNSILKVIDPNNWIKCINDVEYDEVDFNNRLVVLDVLINIYKQSECVINRPDEARWKLAQCGYRFQCRSPPFFPILQKRQLKCMEESRIFERSAEILWLMRCRKNALEEETEWNILGSMWNIMSMKVSNETASFLKEFIVRSLISDDLSVRAQAIFKLKEHEESGREKFNCFNIPSISMLSFTI</sequence>
<comment type="caution">
    <text evidence="1">The sequence shown here is derived from an EMBL/GenBank/DDBJ whole genome shotgun (WGS) entry which is preliminary data.</text>
</comment>
<protein>
    <submittedName>
        <fullName evidence="1">Uncharacterized protein</fullName>
    </submittedName>
</protein>